<reference evidence="7" key="1">
    <citation type="submission" date="2016-02" db="EMBL/GenBank/DDBJ databases">
        <title>Comparative genomics of biotechnologically important yeasts.</title>
        <authorList>
            <consortium name="DOE Joint Genome Institute"/>
            <person name="Riley R."/>
            <person name="Haridas S."/>
            <person name="Wolfe K.H."/>
            <person name="Lopes M.R."/>
            <person name="Hittinger C.T."/>
            <person name="Goker M."/>
            <person name="Salamov A."/>
            <person name="Wisecaver J."/>
            <person name="Long T.M."/>
            <person name="Aerts A.L."/>
            <person name="Barry K."/>
            <person name="Choi C."/>
            <person name="Clum A."/>
            <person name="Coughlan A.Y."/>
            <person name="Deshpande S."/>
            <person name="Douglass A.P."/>
            <person name="Hanson S.J."/>
            <person name="Klenk H.-P."/>
            <person name="Labutti K."/>
            <person name="Lapidus A."/>
            <person name="Lindquist E."/>
            <person name="Lipzen A."/>
            <person name="Meier-Kolthoff J.P."/>
            <person name="Ohm R.A."/>
            <person name="Otillar R.P."/>
            <person name="Pangilinan J."/>
            <person name="Peng Y."/>
            <person name="Rokas A."/>
            <person name="Rosa C.A."/>
            <person name="Scheuner C."/>
            <person name="Sibirny A.A."/>
            <person name="Slot J.C."/>
            <person name="Stielow J.B."/>
            <person name="Sun H."/>
            <person name="Kurtzman C.P."/>
            <person name="Blackwell M."/>
            <person name="Jeffries T.W."/>
            <person name="Grigoriev I.V."/>
        </authorList>
    </citation>
    <scope>NUCLEOTIDE SEQUENCE [LARGE SCALE GENOMIC DNA]</scope>
    <source>
        <strain evidence="7">NRRL Y-17796</strain>
    </source>
</reference>
<evidence type="ECO:0000313" key="7">
    <source>
        <dbReference type="Proteomes" id="UP000095023"/>
    </source>
</evidence>
<protein>
    <recommendedName>
        <fullName evidence="5">Alpha/beta hydrolase fold-3 domain-containing protein</fullName>
    </recommendedName>
</protein>
<organism evidence="6 7">
    <name type="scientific">Tortispora caseinolytica NRRL Y-17796</name>
    <dbReference type="NCBI Taxonomy" id="767744"/>
    <lineage>
        <taxon>Eukaryota</taxon>
        <taxon>Fungi</taxon>
        <taxon>Dikarya</taxon>
        <taxon>Ascomycota</taxon>
        <taxon>Saccharomycotina</taxon>
        <taxon>Trigonopsidomycetes</taxon>
        <taxon>Trigonopsidales</taxon>
        <taxon>Trigonopsidaceae</taxon>
        <taxon>Tortispora</taxon>
    </lineage>
</organism>
<dbReference type="GO" id="GO:0016787">
    <property type="term" value="F:hydrolase activity"/>
    <property type="evidence" value="ECO:0007669"/>
    <property type="project" value="UniProtKB-KW"/>
</dbReference>
<dbReference type="InterPro" id="IPR033140">
    <property type="entry name" value="Lipase_GDXG_put_SER_AS"/>
</dbReference>
<evidence type="ECO:0000256" key="1">
    <source>
        <dbReference type="ARBA" id="ARBA00010515"/>
    </source>
</evidence>
<dbReference type="InterPro" id="IPR013094">
    <property type="entry name" value="AB_hydrolase_3"/>
</dbReference>
<name>A0A1E4TDA6_9ASCO</name>
<gene>
    <name evidence="6" type="ORF">CANCADRAFT_142576</name>
</gene>
<dbReference type="PROSITE" id="PS01174">
    <property type="entry name" value="LIPASE_GDXG_SER"/>
    <property type="match status" value="1"/>
</dbReference>
<feature type="domain" description="Alpha/beta hydrolase fold-3" evidence="5">
    <location>
        <begin position="106"/>
        <end position="319"/>
    </location>
</feature>
<dbReference type="Pfam" id="PF07859">
    <property type="entry name" value="Abhydrolase_3"/>
    <property type="match status" value="1"/>
</dbReference>
<feature type="signal peptide" evidence="4">
    <location>
        <begin position="1"/>
        <end position="22"/>
    </location>
</feature>
<dbReference type="EMBL" id="KV453843">
    <property type="protein sequence ID" value="ODV89697.1"/>
    <property type="molecule type" value="Genomic_DNA"/>
</dbReference>
<keyword evidence="7" id="KW-1185">Reference proteome</keyword>
<evidence type="ECO:0000256" key="3">
    <source>
        <dbReference type="PROSITE-ProRule" id="PRU10038"/>
    </source>
</evidence>
<dbReference type="PANTHER" id="PTHR48081">
    <property type="entry name" value="AB HYDROLASE SUPERFAMILY PROTEIN C4A8.06C"/>
    <property type="match status" value="1"/>
</dbReference>
<evidence type="ECO:0000259" key="5">
    <source>
        <dbReference type="Pfam" id="PF07859"/>
    </source>
</evidence>
<keyword evidence="2" id="KW-0378">Hydrolase</keyword>
<dbReference type="InterPro" id="IPR029058">
    <property type="entry name" value="AB_hydrolase_fold"/>
</dbReference>
<evidence type="ECO:0000256" key="4">
    <source>
        <dbReference type="SAM" id="SignalP"/>
    </source>
</evidence>
<comment type="similarity">
    <text evidence="1">Belongs to the 'GDXG' lipolytic enzyme family.</text>
</comment>
<feature type="active site" evidence="3">
    <location>
        <position position="184"/>
    </location>
</feature>
<proteinExistence type="inferred from homology"/>
<sequence>MNRLLNWLRITLILLKNPIATLRFLVRTTKELAATPFRRIAGTNTTSLYTAVSRAVYGSAFYYLPDTVYKASWDAGRGAKYVAGEGFRGYQFPADDGKFYSSDVTILFAHGGGFFVGDALMYEDTFWRWIKVAQSRGLKLALFSLEYPLVREQRYPGCLNAFMAAYDYLLERSPRTSIAFAGDSAGGGLCSMALFKIRDEKTRPLPCLSVLISPWLDLGFKYPEKQQVYNDWLIYHLETGPAAVQLFVPENGEITANDPRISPINNTDFAGIGNVLVLAGSTEILVNDSRIFASKAARDKLPEHEIMYVEEPAQVHTYAMGGIVVSSRAIEQKTDNLIIDQLAKHATSNSKF</sequence>
<dbReference type="Gene3D" id="3.40.50.1820">
    <property type="entry name" value="alpha/beta hydrolase"/>
    <property type="match status" value="1"/>
</dbReference>
<keyword evidence="4" id="KW-0732">Signal</keyword>
<dbReference type="AlphaFoldDB" id="A0A1E4TDA6"/>
<accession>A0A1E4TDA6</accession>
<evidence type="ECO:0000313" key="6">
    <source>
        <dbReference type="EMBL" id="ODV89697.1"/>
    </source>
</evidence>
<dbReference type="PANTHER" id="PTHR48081:SF8">
    <property type="entry name" value="ALPHA_BETA HYDROLASE FOLD-3 DOMAIN-CONTAINING PROTEIN-RELATED"/>
    <property type="match status" value="1"/>
</dbReference>
<evidence type="ECO:0000256" key="2">
    <source>
        <dbReference type="ARBA" id="ARBA00022801"/>
    </source>
</evidence>
<dbReference type="SUPFAM" id="SSF53474">
    <property type="entry name" value="alpha/beta-Hydrolases"/>
    <property type="match status" value="1"/>
</dbReference>
<feature type="chain" id="PRO_5009163186" description="Alpha/beta hydrolase fold-3 domain-containing protein" evidence="4">
    <location>
        <begin position="23"/>
        <end position="352"/>
    </location>
</feature>
<dbReference type="Proteomes" id="UP000095023">
    <property type="component" value="Unassembled WGS sequence"/>
</dbReference>
<dbReference type="InterPro" id="IPR050300">
    <property type="entry name" value="GDXG_lipolytic_enzyme"/>
</dbReference>
<dbReference type="OrthoDB" id="2152029at2759"/>